<reference evidence="1" key="1">
    <citation type="submission" date="2023-03" db="EMBL/GenBank/DDBJ databases">
        <title>Massive genome expansion in bonnet fungi (Mycena s.s.) driven by repeated elements and novel gene families across ecological guilds.</title>
        <authorList>
            <consortium name="Lawrence Berkeley National Laboratory"/>
            <person name="Harder C.B."/>
            <person name="Miyauchi S."/>
            <person name="Viragh M."/>
            <person name="Kuo A."/>
            <person name="Thoen E."/>
            <person name="Andreopoulos B."/>
            <person name="Lu D."/>
            <person name="Skrede I."/>
            <person name="Drula E."/>
            <person name="Henrissat B."/>
            <person name="Morin E."/>
            <person name="Kohler A."/>
            <person name="Barry K."/>
            <person name="LaButti K."/>
            <person name="Morin E."/>
            <person name="Salamov A."/>
            <person name="Lipzen A."/>
            <person name="Mereny Z."/>
            <person name="Hegedus B."/>
            <person name="Baldrian P."/>
            <person name="Stursova M."/>
            <person name="Weitz H."/>
            <person name="Taylor A."/>
            <person name="Grigoriev I.V."/>
            <person name="Nagy L.G."/>
            <person name="Martin F."/>
            <person name="Kauserud H."/>
        </authorList>
    </citation>
    <scope>NUCLEOTIDE SEQUENCE</scope>
    <source>
        <strain evidence="1">9144</strain>
    </source>
</reference>
<evidence type="ECO:0000313" key="1">
    <source>
        <dbReference type="EMBL" id="KAJ7196405.1"/>
    </source>
</evidence>
<organism evidence="1 2">
    <name type="scientific">Mycena pura</name>
    <dbReference type="NCBI Taxonomy" id="153505"/>
    <lineage>
        <taxon>Eukaryota</taxon>
        <taxon>Fungi</taxon>
        <taxon>Dikarya</taxon>
        <taxon>Basidiomycota</taxon>
        <taxon>Agaricomycotina</taxon>
        <taxon>Agaricomycetes</taxon>
        <taxon>Agaricomycetidae</taxon>
        <taxon>Agaricales</taxon>
        <taxon>Marasmiineae</taxon>
        <taxon>Mycenaceae</taxon>
        <taxon>Mycena</taxon>
    </lineage>
</organism>
<gene>
    <name evidence="1" type="ORF">GGX14DRAFT_403354</name>
</gene>
<accession>A0AAD6UWU5</accession>
<comment type="caution">
    <text evidence="1">The sequence shown here is derived from an EMBL/GenBank/DDBJ whole genome shotgun (WGS) entry which is preliminary data.</text>
</comment>
<dbReference type="Proteomes" id="UP001219525">
    <property type="component" value="Unassembled WGS sequence"/>
</dbReference>
<evidence type="ECO:0000313" key="2">
    <source>
        <dbReference type="Proteomes" id="UP001219525"/>
    </source>
</evidence>
<dbReference type="EMBL" id="JARJCW010000084">
    <property type="protein sequence ID" value="KAJ7196405.1"/>
    <property type="molecule type" value="Genomic_DNA"/>
</dbReference>
<keyword evidence="2" id="KW-1185">Reference proteome</keyword>
<protein>
    <submittedName>
        <fullName evidence="1">Uncharacterized protein</fullName>
    </submittedName>
</protein>
<name>A0AAD6UWU5_9AGAR</name>
<proteinExistence type="predicted"/>
<dbReference type="AlphaFoldDB" id="A0AAD6UWU5"/>
<sequence length="176" mass="19040">MLQCNLQLYFCSVFSPSTSLAAEICAVKISPRSTLDCVQWTTYIDQLSTRGNILFQTGKMLSKRTLQKTVASRMVAHIDPLTAVLAHCPPQWCTDWQHIGPAWGLRIRTMSRVLSIGTGKPVGMPATTRTRTRGGCAPVPAGTENGLAMCCASGFRFEAVDNMMEADIGTAGIAPM</sequence>